<keyword evidence="3" id="KW-1185">Reference proteome</keyword>
<name>A0A812TZH7_9DINO</name>
<evidence type="ECO:0000313" key="3">
    <source>
        <dbReference type="Proteomes" id="UP000604046"/>
    </source>
</evidence>
<feature type="transmembrane region" description="Helical" evidence="1">
    <location>
        <begin position="137"/>
        <end position="161"/>
    </location>
</feature>
<protein>
    <submittedName>
        <fullName evidence="2">Uncharacterized protein</fullName>
    </submittedName>
</protein>
<reference evidence="2" key="1">
    <citation type="submission" date="2021-02" db="EMBL/GenBank/DDBJ databases">
        <authorList>
            <person name="Dougan E. K."/>
            <person name="Rhodes N."/>
            <person name="Thang M."/>
            <person name="Chan C."/>
        </authorList>
    </citation>
    <scope>NUCLEOTIDE SEQUENCE</scope>
</reference>
<accession>A0A812TZH7</accession>
<keyword evidence="1" id="KW-0472">Membrane</keyword>
<keyword evidence="1" id="KW-0812">Transmembrane</keyword>
<evidence type="ECO:0000256" key="1">
    <source>
        <dbReference type="SAM" id="Phobius"/>
    </source>
</evidence>
<dbReference type="AlphaFoldDB" id="A0A812TZH7"/>
<feature type="transmembrane region" description="Helical" evidence="1">
    <location>
        <begin position="9"/>
        <end position="30"/>
    </location>
</feature>
<dbReference type="EMBL" id="CAJNDS010002627">
    <property type="protein sequence ID" value="CAE7549449.1"/>
    <property type="molecule type" value="Genomic_DNA"/>
</dbReference>
<comment type="caution">
    <text evidence="2">The sequence shown here is derived from an EMBL/GenBank/DDBJ whole genome shotgun (WGS) entry which is preliminary data.</text>
</comment>
<organism evidence="2 3">
    <name type="scientific">Symbiodinium natans</name>
    <dbReference type="NCBI Taxonomy" id="878477"/>
    <lineage>
        <taxon>Eukaryota</taxon>
        <taxon>Sar</taxon>
        <taxon>Alveolata</taxon>
        <taxon>Dinophyceae</taxon>
        <taxon>Suessiales</taxon>
        <taxon>Symbiodiniaceae</taxon>
        <taxon>Symbiodinium</taxon>
    </lineage>
</organism>
<dbReference type="OrthoDB" id="426062at2759"/>
<dbReference type="Proteomes" id="UP000604046">
    <property type="component" value="Unassembled WGS sequence"/>
</dbReference>
<evidence type="ECO:0000313" key="2">
    <source>
        <dbReference type="EMBL" id="CAE7549449.1"/>
    </source>
</evidence>
<gene>
    <name evidence="2" type="ORF">SNAT2548_LOCUS30852</name>
</gene>
<keyword evidence="1" id="KW-1133">Transmembrane helix</keyword>
<proteinExistence type="predicted"/>
<sequence>MEHLMENNFVFASQFLQHSVCMAICVLLYVDGTRLIRLGASIAYVVHVSAAHGLIKWQSVHIRLYLVILFSIGIAETLETRHMQLSDVAVMQTLNAVFRLCMVALHVEPRIHTVGQISMSVTDVLVKLMIHGPSANMMAYAFVECFVACGSVLLSISLAYYMRETLAAQFRSDDAEKMLAGFRRMLCGICDGEILLDGQLRIQGPGACLNQILSTNADFQNKPFMELLVDSEEEKARFRDFISTSSKACINPDMYHGMPPCLRASLQGKASTRVGRVGVDLFHVSLSNLFGSGEDYHLLAMKQDTEIQVLPDARAEDIPQQLLKRLVRHRSQAPSSDSGTSGCTWLQTPQLAEMMLLVDATKRHQDVCQVHLKYAETSEGGCMPTLRRFIRPTDWESVRSRVRRYAEEATANPELGETYLRQTVWFRMLDDPRRYMIARKAKISVRASPRAQGGSAQGQGLKLWLYLSDFGAPEQRAPSVELEGIQEN</sequence>